<dbReference type="STRING" id="4781.A0A0P1ADP7"/>
<dbReference type="InterPro" id="IPR035898">
    <property type="entry name" value="TAZ_dom_sf"/>
</dbReference>
<dbReference type="Gene3D" id="1.20.1020.10">
    <property type="entry name" value="TAZ domain"/>
    <property type="match status" value="1"/>
</dbReference>
<dbReference type="OrthoDB" id="166948at2759"/>
<name>A0A0P1ADP7_PLAHL</name>
<organism evidence="1 2">
    <name type="scientific">Plasmopara halstedii</name>
    <name type="common">Downy mildew of sunflower</name>
    <dbReference type="NCBI Taxonomy" id="4781"/>
    <lineage>
        <taxon>Eukaryota</taxon>
        <taxon>Sar</taxon>
        <taxon>Stramenopiles</taxon>
        <taxon>Oomycota</taxon>
        <taxon>Peronosporomycetes</taxon>
        <taxon>Peronosporales</taxon>
        <taxon>Peronosporaceae</taxon>
        <taxon>Plasmopara</taxon>
    </lineage>
</organism>
<reference evidence="2" key="1">
    <citation type="submission" date="2014-09" db="EMBL/GenBank/DDBJ databases">
        <authorList>
            <person name="Sharma Rahul"/>
            <person name="Thines Marco"/>
        </authorList>
    </citation>
    <scope>NUCLEOTIDE SEQUENCE [LARGE SCALE GENOMIC DNA]</scope>
</reference>
<dbReference type="GeneID" id="36403572"/>
<proteinExistence type="predicted"/>
<dbReference type="Proteomes" id="UP000054928">
    <property type="component" value="Unassembled WGS sequence"/>
</dbReference>
<dbReference type="OMA" id="TACWASH"/>
<dbReference type="EMBL" id="CCYD01000322">
    <property type="protein sequence ID" value="CEG38442.1"/>
    <property type="molecule type" value="Genomic_DNA"/>
</dbReference>
<evidence type="ECO:0000313" key="2">
    <source>
        <dbReference type="Proteomes" id="UP000054928"/>
    </source>
</evidence>
<keyword evidence="2" id="KW-1185">Reference proteome</keyword>
<evidence type="ECO:0000313" key="1">
    <source>
        <dbReference type="EMBL" id="CEG38442.1"/>
    </source>
</evidence>
<keyword evidence="1" id="KW-0808">Transferase</keyword>
<protein>
    <submittedName>
        <fullName evidence="1">Histone acetyltransferase p300-like</fullName>
    </submittedName>
</protein>
<sequence>MSDVQMKQENDKSENVTAEEISAAFEAATGQDAMDRCNALLIHACNCDDVQCHDPLFQVLCSHMKRFLRAVCWATHNKEWLSYPIANAVSEFFTYHALHCQALQCNVPLCRELHGQVTL</sequence>
<dbReference type="RefSeq" id="XP_024574811.1">
    <property type="nucleotide sequence ID" value="XM_024723878.1"/>
</dbReference>
<accession>A0A0P1ADP7</accession>
<dbReference type="AlphaFoldDB" id="A0A0P1ADP7"/>
<dbReference type="SUPFAM" id="SSF57933">
    <property type="entry name" value="TAZ domain"/>
    <property type="match status" value="1"/>
</dbReference>
<dbReference type="GO" id="GO:0016740">
    <property type="term" value="F:transferase activity"/>
    <property type="evidence" value="ECO:0007669"/>
    <property type="project" value="UniProtKB-KW"/>
</dbReference>